<dbReference type="AlphaFoldDB" id="A0A4R8DQY4"/>
<accession>A0A4R8DQY4</accession>
<evidence type="ECO:0000313" key="2">
    <source>
        <dbReference type="Proteomes" id="UP000294498"/>
    </source>
</evidence>
<dbReference type="RefSeq" id="WP_133990852.1">
    <property type="nucleotide sequence ID" value="NZ_SODV01000001.1"/>
</dbReference>
<gene>
    <name evidence="1" type="ORF">EDB95_0837</name>
</gene>
<dbReference type="OrthoDB" id="675429at2"/>
<name>A0A4R8DQY4_9BACT</name>
<sequence>MKHKRDLLLLFKHDYVNQRSLDLELERLYEMLYDIHSYEKSLVQAYEVIDMNRYRMLQKPHQILRVMNRGELKPFLFLSSKN</sequence>
<comment type="caution">
    <text evidence="1">The sequence shown here is derived from an EMBL/GenBank/DDBJ whole genome shotgun (WGS) entry which is preliminary data.</text>
</comment>
<protein>
    <submittedName>
        <fullName evidence="1">Uncharacterized protein</fullName>
    </submittedName>
</protein>
<keyword evidence="2" id="KW-1185">Reference proteome</keyword>
<evidence type="ECO:0000313" key="1">
    <source>
        <dbReference type="EMBL" id="TDW99824.1"/>
    </source>
</evidence>
<dbReference type="EMBL" id="SODV01000001">
    <property type="protein sequence ID" value="TDW99824.1"/>
    <property type="molecule type" value="Genomic_DNA"/>
</dbReference>
<proteinExistence type="predicted"/>
<reference evidence="1 2" key="1">
    <citation type="submission" date="2019-03" db="EMBL/GenBank/DDBJ databases">
        <title>Genomic Encyclopedia of Type Strains, Phase IV (KMG-IV): sequencing the most valuable type-strain genomes for metagenomic binning, comparative biology and taxonomic classification.</title>
        <authorList>
            <person name="Goeker M."/>
        </authorList>
    </citation>
    <scope>NUCLEOTIDE SEQUENCE [LARGE SCALE GENOMIC DNA]</scope>
    <source>
        <strain evidence="1 2">DSM 100059</strain>
    </source>
</reference>
<dbReference type="Proteomes" id="UP000294498">
    <property type="component" value="Unassembled WGS sequence"/>
</dbReference>
<organism evidence="1 2">
    <name type="scientific">Dinghuibacter silviterrae</name>
    <dbReference type="NCBI Taxonomy" id="1539049"/>
    <lineage>
        <taxon>Bacteria</taxon>
        <taxon>Pseudomonadati</taxon>
        <taxon>Bacteroidota</taxon>
        <taxon>Chitinophagia</taxon>
        <taxon>Chitinophagales</taxon>
        <taxon>Chitinophagaceae</taxon>
        <taxon>Dinghuibacter</taxon>
    </lineage>
</organism>